<feature type="signal peptide" evidence="1">
    <location>
        <begin position="1"/>
        <end position="20"/>
    </location>
</feature>
<reference evidence="2" key="1">
    <citation type="submission" date="2024-06" db="EMBL/GenBank/DDBJ databases">
        <title>Sequencing and assembly of the genome of Dyadobacter sp. strain 676, a symbiont of Cyamopsis tetragonoloba.</title>
        <authorList>
            <person name="Guro P."/>
            <person name="Sazanova A."/>
            <person name="Kuznetsova I."/>
            <person name="Belimov A."/>
            <person name="Safronova V."/>
        </authorList>
    </citation>
    <scope>NUCLEOTIDE SEQUENCE</scope>
    <source>
        <strain evidence="2">676</strain>
    </source>
</reference>
<keyword evidence="1" id="KW-0732">Signal</keyword>
<feature type="chain" id="PRO_5043638964" evidence="1">
    <location>
        <begin position="21"/>
        <end position="392"/>
    </location>
</feature>
<dbReference type="InterPro" id="IPR036278">
    <property type="entry name" value="Sialidase_sf"/>
</dbReference>
<protein>
    <submittedName>
        <fullName evidence="2">Sialidase family protein</fullName>
        <ecNumber evidence="2">3.2.1.-</ecNumber>
    </submittedName>
</protein>
<dbReference type="EMBL" id="CP159289">
    <property type="protein sequence ID" value="XCH25802.1"/>
    <property type="molecule type" value="Genomic_DNA"/>
</dbReference>
<dbReference type="SUPFAM" id="SSF50939">
    <property type="entry name" value="Sialidases"/>
    <property type="match status" value="1"/>
</dbReference>
<gene>
    <name evidence="2" type="ORF">ABV298_05120</name>
</gene>
<dbReference type="AlphaFoldDB" id="A0AAU8FPU6"/>
<dbReference type="RefSeq" id="WP_353721099.1">
    <property type="nucleotide sequence ID" value="NZ_CP159289.1"/>
</dbReference>
<organism evidence="2">
    <name type="scientific">Dyadobacter sp. 676</name>
    <dbReference type="NCBI Taxonomy" id="3088362"/>
    <lineage>
        <taxon>Bacteria</taxon>
        <taxon>Pseudomonadati</taxon>
        <taxon>Bacteroidota</taxon>
        <taxon>Cytophagia</taxon>
        <taxon>Cytophagales</taxon>
        <taxon>Spirosomataceae</taxon>
        <taxon>Dyadobacter</taxon>
    </lineage>
</organism>
<proteinExistence type="predicted"/>
<name>A0AAU8FPU6_9BACT</name>
<dbReference type="Gene3D" id="2.120.10.10">
    <property type="match status" value="1"/>
</dbReference>
<keyword evidence="2" id="KW-0378">Hydrolase</keyword>
<accession>A0AAU8FPU6</accession>
<sequence>MIYRFCRAAALICLVVQSFAQSPDFTQVPGTVIAHSPAASGLYIGSPSIAILPNGDYVASHDFFGPKSNEHVRAISRVYRSRDRGKSWQQISEINGQFWSKLFVYQGKLYMLGTDRHHGNMIIRNSADYGRNWTEPTDDSHGLLKAGEYHCAPMPLIEHRGRLWRAIEDAAGPPKQWGKRYSAFVASIPLGADPMIASNWLSTNVMRFDSTYLDGHFTGWLEGNAVVMPDGSVADVLRVDDRTTLEEKAAIVRISEDGKTASFDPDKDFISFPGGSKKFTIRFDPKTKLYWTLTNLIPGEVKKANAGKSPAGIRNTLALYSSKDLITWDFREILLRHPDVVRHGFQYVDWLFDGRDIVFVCRTAFDDGLGGARNNHDANFLTFHRIRKYAKR</sequence>
<evidence type="ECO:0000256" key="1">
    <source>
        <dbReference type="SAM" id="SignalP"/>
    </source>
</evidence>
<dbReference type="CDD" id="cd15482">
    <property type="entry name" value="Sialidase_non-viral"/>
    <property type="match status" value="1"/>
</dbReference>
<dbReference type="GO" id="GO:0016798">
    <property type="term" value="F:hydrolase activity, acting on glycosyl bonds"/>
    <property type="evidence" value="ECO:0007669"/>
    <property type="project" value="UniProtKB-KW"/>
</dbReference>
<evidence type="ECO:0000313" key="2">
    <source>
        <dbReference type="EMBL" id="XCH25802.1"/>
    </source>
</evidence>
<keyword evidence="2" id="KW-0326">Glycosidase</keyword>
<dbReference type="EC" id="3.2.1.-" evidence="2"/>